<feature type="compositionally biased region" description="Basic and acidic residues" evidence="1">
    <location>
        <begin position="114"/>
        <end position="125"/>
    </location>
</feature>
<dbReference type="AlphaFoldDB" id="A0A3N6LJV0"/>
<dbReference type="OrthoDB" id="258459at2157"/>
<comment type="caution">
    <text evidence="2">The sequence shown here is derived from an EMBL/GenBank/DDBJ whole genome shotgun (WGS) entry which is preliminary data.</text>
</comment>
<accession>A0A3N6LJV0</accession>
<proteinExistence type="predicted"/>
<evidence type="ECO:0000313" key="3">
    <source>
        <dbReference type="Proteomes" id="UP000273828"/>
    </source>
</evidence>
<feature type="compositionally biased region" description="Basic and acidic residues" evidence="1">
    <location>
        <begin position="38"/>
        <end position="51"/>
    </location>
</feature>
<dbReference type="RefSeq" id="WP_124178529.1">
    <property type="nucleotide sequence ID" value="NZ_REFY01000004.1"/>
</dbReference>
<gene>
    <name evidence="2" type="ORF">EA462_10580</name>
</gene>
<evidence type="ECO:0000256" key="1">
    <source>
        <dbReference type="SAM" id="MobiDB-lite"/>
    </source>
</evidence>
<protein>
    <submittedName>
        <fullName evidence="2">Uncharacterized protein</fullName>
    </submittedName>
</protein>
<feature type="region of interest" description="Disordered" evidence="1">
    <location>
        <begin position="94"/>
        <end position="125"/>
    </location>
</feature>
<sequence length="153" mass="17363">MARTIKVDEDLYRDLGRYGNRDESWNDVLARVLAHIDEEAALEDRDNRETTHNSQETEAEDSALSQLPDGTVVRHRYQRGEYSGETVEATVQGGRLSVEGDTQETRSPTGAARIADKKLRDDDARGEGYNGWTWWEYETEDGDWEPITVLAEG</sequence>
<dbReference type="Proteomes" id="UP000273828">
    <property type="component" value="Unassembled WGS sequence"/>
</dbReference>
<feature type="region of interest" description="Disordered" evidence="1">
    <location>
        <begin position="38"/>
        <end position="70"/>
    </location>
</feature>
<organism evidence="2 3">
    <name type="scientific">Natrarchaeobius halalkaliphilus</name>
    <dbReference type="NCBI Taxonomy" id="1679091"/>
    <lineage>
        <taxon>Archaea</taxon>
        <taxon>Methanobacteriati</taxon>
        <taxon>Methanobacteriota</taxon>
        <taxon>Stenosarchaea group</taxon>
        <taxon>Halobacteria</taxon>
        <taxon>Halobacteriales</taxon>
        <taxon>Natrialbaceae</taxon>
        <taxon>Natrarchaeobius</taxon>
    </lineage>
</organism>
<evidence type="ECO:0000313" key="2">
    <source>
        <dbReference type="EMBL" id="RQG88838.1"/>
    </source>
</evidence>
<name>A0A3N6LJV0_9EURY</name>
<reference evidence="2 3" key="1">
    <citation type="submission" date="2018-10" db="EMBL/GenBank/DDBJ databases">
        <title>Natrarchaeobius chitinivorans gen. nov., sp. nov., and Natrarchaeobius haloalkaliphilus sp. nov., alkaliphilic, chitin-utilizing haloarchaea from hypersaline alkaline lakes.</title>
        <authorList>
            <person name="Sorokin D.Y."/>
            <person name="Elcheninov A.G."/>
            <person name="Kostrikina N.A."/>
            <person name="Bale N.J."/>
            <person name="Sinninghe Damste J.S."/>
            <person name="Khijniak T.V."/>
            <person name="Kublanov I.V."/>
            <person name="Toshchakov S.V."/>
        </authorList>
    </citation>
    <scope>NUCLEOTIDE SEQUENCE [LARGE SCALE GENOMIC DNA]</scope>
    <source>
        <strain evidence="2 3">AArcht-Sl</strain>
    </source>
</reference>
<dbReference type="EMBL" id="REFY01000004">
    <property type="protein sequence ID" value="RQG88838.1"/>
    <property type="molecule type" value="Genomic_DNA"/>
</dbReference>
<keyword evidence="3" id="KW-1185">Reference proteome</keyword>